<dbReference type="PANTHER" id="PTHR24276:SF91">
    <property type="entry name" value="AT26814P-RELATED"/>
    <property type="match status" value="1"/>
</dbReference>
<keyword evidence="5" id="KW-0720">Serine protease</keyword>
<keyword evidence="7" id="KW-0732">Signal</keyword>
<dbReference type="FunFam" id="2.40.10.10:FF:000036">
    <property type="entry name" value="Trypsin beta"/>
    <property type="match status" value="1"/>
</dbReference>
<dbReference type="Gene3D" id="2.40.10.10">
    <property type="entry name" value="Trypsin-like serine proteases"/>
    <property type="match status" value="1"/>
</dbReference>
<feature type="domain" description="Peptidase S1" evidence="8">
    <location>
        <begin position="27"/>
        <end position="249"/>
    </location>
</feature>
<dbReference type="GO" id="GO:0006508">
    <property type="term" value="P:proteolysis"/>
    <property type="evidence" value="ECO:0007669"/>
    <property type="project" value="UniProtKB-KW"/>
</dbReference>
<dbReference type="InterPro" id="IPR018114">
    <property type="entry name" value="TRYPSIN_HIS"/>
</dbReference>
<accession>A0A6M2E2R7</accession>
<evidence type="ECO:0000256" key="2">
    <source>
        <dbReference type="ARBA" id="ARBA00007664"/>
    </source>
</evidence>
<evidence type="ECO:0000256" key="6">
    <source>
        <dbReference type="ARBA" id="ARBA00023157"/>
    </source>
</evidence>
<comment type="similarity">
    <text evidence="2">Belongs to the peptidase S1 family.</text>
</comment>
<feature type="signal peptide" evidence="7">
    <location>
        <begin position="1"/>
        <end position="20"/>
    </location>
</feature>
<proteinExistence type="inferred from homology"/>
<dbReference type="PRINTS" id="PR00722">
    <property type="entry name" value="CHYMOTRYPSIN"/>
</dbReference>
<dbReference type="PROSITE" id="PS00134">
    <property type="entry name" value="TRYPSIN_HIS"/>
    <property type="match status" value="1"/>
</dbReference>
<dbReference type="AlphaFoldDB" id="A0A6M2E2R7"/>
<evidence type="ECO:0000256" key="5">
    <source>
        <dbReference type="ARBA" id="ARBA00022825"/>
    </source>
</evidence>
<dbReference type="InterPro" id="IPR001254">
    <property type="entry name" value="Trypsin_dom"/>
</dbReference>
<protein>
    <submittedName>
        <fullName evidence="9">Putative trypsin-like serine protease</fullName>
    </submittedName>
</protein>
<dbReference type="InterPro" id="IPR043504">
    <property type="entry name" value="Peptidase_S1_PA_chymotrypsin"/>
</dbReference>
<comment type="subcellular location">
    <subcellularLocation>
        <location evidence="1">Secreted</location>
        <location evidence="1">Extracellular space</location>
    </subcellularLocation>
</comment>
<evidence type="ECO:0000256" key="3">
    <source>
        <dbReference type="ARBA" id="ARBA00022670"/>
    </source>
</evidence>
<dbReference type="Pfam" id="PF00089">
    <property type="entry name" value="Trypsin"/>
    <property type="match status" value="1"/>
</dbReference>
<dbReference type="EMBL" id="GIIL01008072">
    <property type="protein sequence ID" value="NOV51798.1"/>
    <property type="molecule type" value="Transcribed_RNA"/>
</dbReference>
<dbReference type="CDD" id="cd00190">
    <property type="entry name" value="Tryp_SPc"/>
    <property type="match status" value="1"/>
</dbReference>
<dbReference type="InterPro" id="IPR001314">
    <property type="entry name" value="Peptidase_S1A"/>
</dbReference>
<keyword evidence="4" id="KW-0378">Hydrolase</keyword>
<keyword evidence="6" id="KW-1015">Disulfide bond</keyword>
<evidence type="ECO:0000256" key="1">
    <source>
        <dbReference type="ARBA" id="ARBA00004239"/>
    </source>
</evidence>
<dbReference type="GO" id="GO:0004252">
    <property type="term" value="F:serine-type endopeptidase activity"/>
    <property type="evidence" value="ECO:0007669"/>
    <property type="project" value="InterPro"/>
</dbReference>
<dbReference type="PANTHER" id="PTHR24276">
    <property type="entry name" value="POLYSERASE-RELATED"/>
    <property type="match status" value="1"/>
</dbReference>
<evidence type="ECO:0000256" key="4">
    <source>
        <dbReference type="ARBA" id="ARBA00022801"/>
    </source>
</evidence>
<dbReference type="InterPro" id="IPR050430">
    <property type="entry name" value="Peptidase_S1"/>
</dbReference>
<feature type="chain" id="PRO_5026661390" evidence="7">
    <location>
        <begin position="21"/>
        <end position="275"/>
    </location>
</feature>
<sequence>MKSFLVILSFLTFFLQYVAAEQTDTKIVGGEIAKEGQFMFPVSIRYLDQHICGGTLIKNDSVLTAAHCMKQQDTSLYTVAVKVVNITEVPESNVIKVKEIILHEEFNETSLTNNIAVLKLEFDMDWTPRHLGEIPELNQEVLYEFTNCTVMGWGRNKTTSPPYYSSVLQYVNIPTNPSSYCEAIYEHFTDGMLCAGVYGKDACLGDAGGPLICHDKLAGIVSYGRDCAIYPGVYTDVSYYIKWIKEPSNSASITHNYFSLILISIVIAVLNLDIV</sequence>
<keyword evidence="3 9" id="KW-0645">Protease</keyword>
<reference evidence="9" key="1">
    <citation type="submission" date="2020-03" db="EMBL/GenBank/DDBJ databases">
        <title>Transcriptomic Profiling of the Digestive Tract of the Rat Flea, Xenopsylla cheopis, Following Blood Feeding and Infection with Yersinia pestis.</title>
        <authorList>
            <person name="Bland D.M."/>
            <person name="Martens C.A."/>
            <person name="Virtaneva K."/>
            <person name="Kanakabandi K."/>
            <person name="Long D."/>
            <person name="Rosenke R."/>
            <person name="Saturday G.A."/>
            <person name="Hoyt F.H."/>
            <person name="Bruno D.P."/>
            <person name="Ribeiro J.M.C."/>
            <person name="Hinnebusch J."/>
        </authorList>
    </citation>
    <scope>NUCLEOTIDE SEQUENCE</scope>
</reference>
<dbReference type="FunFam" id="2.40.10.10:FF:000068">
    <property type="entry name" value="transmembrane protease serine 2"/>
    <property type="match status" value="1"/>
</dbReference>
<dbReference type="InterPro" id="IPR009003">
    <property type="entry name" value="Peptidase_S1_PA"/>
</dbReference>
<evidence type="ECO:0000259" key="8">
    <source>
        <dbReference type="PROSITE" id="PS50240"/>
    </source>
</evidence>
<dbReference type="SMART" id="SM00020">
    <property type="entry name" value="Tryp_SPc"/>
    <property type="match status" value="1"/>
</dbReference>
<dbReference type="SUPFAM" id="SSF50494">
    <property type="entry name" value="Trypsin-like serine proteases"/>
    <property type="match status" value="1"/>
</dbReference>
<organism evidence="9">
    <name type="scientific">Xenopsylla cheopis</name>
    <name type="common">Oriental rat flea</name>
    <name type="synonym">Pulex cheopis</name>
    <dbReference type="NCBI Taxonomy" id="163159"/>
    <lineage>
        <taxon>Eukaryota</taxon>
        <taxon>Metazoa</taxon>
        <taxon>Ecdysozoa</taxon>
        <taxon>Arthropoda</taxon>
        <taxon>Hexapoda</taxon>
        <taxon>Insecta</taxon>
        <taxon>Pterygota</taxon>
        <taxon>Neoptera</taxon>
        <taxon>Endopterygota</taxon>
        <taxon>Siphonaptera</taxon>
        <taxon>Pulicidae</taxon>
        <taxon>Xenopsyllinae</taxon>
        <taxon>Xenopsylla</taxon>
    </lineage>
</organism>
<evidence type="ECO:0000313" key="9">
    <source>
        <dbReference type="EMBL" id="NOV51798.1"/>
    </source>
</evidence>
<evidence type="ECO:0000256" key="7">
    <source>
        <dbReference type="SAM" id="SignalP"/>
    </source>
</evidence>
<name>A0A6M2E2R7_XENCH</name>
<dbReference type="PROSITE" id="PS50240">
    <property type="entry name" value="TRYPSIN_DOM"/>
    <property type="match status" value="1"/>
</dbReference>
<dbReference type="GO" id="GO:0005576">
    <property type="term" value="C:extracellular region"/>
    <property type="evidence" value="ECO:0007669"/>
    <property type="project" value="UniProtKB-SubCell"/>
</dbReference>